<dbReference type="RefSeq" id="WP_046221329.1">
    <property type="nucleotide sequence ID" value="NZ_JWYV01000012.1"/>
</dbReference>
<dbReference type="PATRIC" id="fig|265726.11.peg.1127"/>
<gene>
    <name evidence="1" type="ORF">KY46_14420</name>
</gene>
<comment type="caution">
    <text evidence="1">The sequence shown here is derived from an EMBL/GenBank/DDBJ whole genome shotgun (WGS) entry which is preliminary data.</text>
</comment>
<proteinExistence type="predicted"/>
<reference evidence="1 2" key="1">
    <citation type="submission" date="2014-12" db="EMBL/GenBank/DDBJ databases">
        <title>Mercury Reductase activity and rhizosphere competence traits in the genome of root associated Photobacterium halotolerans MELD1.</title>
        <authorList>
            <person name="Mathew D.C."/>
            <person name="Huang C.-C."/>
        </authorList>
    </citation>
    <scope>NUCLEOTIDE SEQUENCE [LARGE SCALE GENOMIC DNA]</scope>
    <source>
        <strain evidence="1 2">MELD1</strain>
    </source>
</reference>
<sequence>MHIYNVFGKRRGVGGNLMAVSEVPENPMDSGLPVTVVISPSEQADVRFRFFYPDSKEAPICGHALLGAASHIDQAAFRVETGAGISDVRKSGDVVSVSMALSTAVTPDFTGQPEPGWFGLEASQILSAGIFSAGKPKWCIELKDISALNAVRFDLDALAAWNRGKNFSGYILYVSASSGWHARASNPLYNIPEDPACAVCCAALPLPLEQPASVHMGYPEYLNLIHLEAKDGKLWVGGKVYRCEQSGAV</sequence>
<dbReference type="GO" id="GO:0003824">
    <property type="term" value="F:catalytic activity"/>
    <property type="evidence" value="ECO:0007669"/>
    <property type="project" value="InterPro"/>
</dbReference>
<dbReference type="Pfam" id="PF02567">
    <property type="entry name" value="PhzC-PhzF"/>
    <property type="match status" value="1"/>
</dbReference>
<keyword evidence="2" id="KW-1185">Reference proteome</keyword>
<organism evidence="1 2">
    <name type="scientific">Photobacterium halotolerans</name>
    <dbReference type="NCBI Taxonomy" id="265726"/>
    <lineage>
        <taxon>Bacteria</taxon>
        <taxon>Pseudomonadati</taxon>
        <taxon>Pseudomonadota</taxon>
        <taxon>Gammaproteobacteria</taxon>
        <taxon>Vibrionales</taxon>
        <taxon>Vibrionaceae</taxon>
        <taxon>Photobacterium</taxon>
    </lineage>
</organism>
<accession>A0A0F5VB14</accession>
<evidence type="ECO:0000313" key="2">
    <source>
        <dbReference type="Proteomes" id="UP000033633"/>
    </source>
</evidence>
<dbReference type="InterPro" id="IPR003719">
    <property type="entry name" value="Phenazine_PhzF-like"/>
</dbReference>
<dbReference type="Proteomes" id="UP000033633">
    <property type="component" value="Unassembled WGS sequence"/>
</dbReference>
<name>A0A0F5VB14_9GAMM</name>
<dbReference type="EMBL" id="JWYV01000012">
    <property type="protein sequence ID" value="KKC99277.1"/>
    <property type="molecule type" value="Genomic_DNA"/>
</dbReference>
<dbReference type="Gene3D" id="3.10.310.10">
    <property type="entry name" value="Diaminopimelate Epimerase, Chain A, domain 1"/>
    <property type="match status" value="2"/>
</dbReference>
<dbReference type="OrthoDB" id="9788221at2"/>
<dbReference type="STRING" id="265726.KY46_14420"/>
<evidence type="ECO:0000313" key="1">
    <source>
        <dbReference type="EMBL" id="KKC99277.1"/>
    </source>
</evidence>
<dbReference type="SUPFAM" id="SSF54506">
    <property type="entry name" value="Diaminopimelate epimerase-like"/>
    <property type="match status" value="1"/>
</dbReference>
<protein>
    <recommendedName>
        <fullName evidence="3">Phenazine biosynthesis protein</fullName>
    </recommendedName>
</protein>
<evidence type="ECO:0008006" key="3">
    <source>
        <dbReference type="Google" id="ProtNLM"/>
    </source>
</evidence>
<dbReference type="AlphaFoldDB" id="A0A0F5VB14"/>